<dbReference type="Proteomes" id="UP001152795">
    <property type="component" value="Unassembled WGS sequence"/>
</dbReference>
<sequence>IKWISVQGIIFKVGCVLWIGHDDEETPCFVVLKEICIIERNLEKILLITDVLCTVLFNGHLNAYE</sequence>
<dbReference type="EMBL" id="CACRXK020004017">
    <property type="protein sequence ID" value="CAB4001165.1"/>
    <property type="molecule type" value="Genomic_DNA"/>
</dbReference>
<evidence type="ECO:0000313" key="1">
    <source>
        <dbReference type="EMBL" id="CAB4001165.1"/>
    </source>
</evidence>
<evidence type="ECO:0000313" key="2">
    <source>
        <dbReference type="Proteomes" id="UP001152795"/>
    </source>
</evidence>
<name>A0A7D9IA01_PARCT</name>
<feature type="non-terminal residue" evidence="1">
    <location>
        <position position="65"/>
    </location>
</feature>
<accession>A0A7D9IA01</accession>
<organism evidence="1 2">
    <name type="scientific">Paramuricea clavata</name>
    <name type="common">Red gorgonian</name>
    <name type="synonym">Violescent sea-whip</name>
    <dbReference type="NCBI Taxonomy" id="317549"/>
    <lineage>
        <taxon>Eukaryota</taxon>
        <taxon>Metazoa</taxon>
        <taxon>Cnidaria</taxon>
        <taxon>Anthozoa</taxon>
        <taxon>Octocorallia</taxon>
        <taxon>Malacalcyonacea</taxon>
        <taxon>Plexauridae</taxon>
        <taxon>Paramuricea</taxon>
    </lineage>
</organism>
<comment type="caution">
    <text evidence="1">The sequence shown here is derived from an EMBL/GenBank/DDBJ whole genome shotgun (WGS) entry which is preliminary data.</text>
</comment>
<protein>
    <submittedName>
        <fullName evidence="1">Uncharacterized protein</fullName>
    </submittedName>
</protein>
<proteinExistence type="predicted"/>
<keyword evidence="2" id="KW-1185">Reference proteome</keyword>
<gene>
    <name evidence="1" type="ORF">PACLA_8A080660</name>
</gene>
<dbReference type="AlphaFoldDB" id="A0A7D9IA01"/>
<reference evidence="1" key="1">
    <citation type="submission" date="2020-04" db="EMBL/GenBank/DDBJ databases">
        <authorList>
            <person name="Alioto T."/>
            <person name="Alioto T."/>
            <person name="Gomez Garrido J."/>
        </authorList>
    </citation>
    <scope>NUCLEOTIDE SEQUENCE</scope>
    <source>
        <strain evidence="1">A484AB</strain>
    </source>
</reference>
<feature type="non-terminal residue" evidence="1">
    <location>
        <position position="1"/>
    </location>
</feature>